<proteinExistence type="predicted"/>
<organism evidence="1 2">
    <name type="scientific">Echinops telfairi</name>
    <name type="common">Lesser hedgehog tenrec</name>
    <dbReference type="NCBI Taxonomy" id="9371"/>
    <lineage>
        <taxon>Eukaryota</taxon>
        <taxon>Metazoa</taxon>
        <taxon>Chordata</taxon>
        <taxon>Craniata</taxon>
        <taxon>Vertebrata</taxon>
        <taxon>Euteleostomi</taxon>
        <taxon>Mammalia</taxon>
        <taxon>Eutheria</taxon>
        <taxon>Afrotheria</taxon>
        <taxon>Tenrecidae</taxon>
        <taxon>Tenrecinae</taxon>
        <taxon>Echinops</taxon>
    </lineage>
</organism>
<sequence>MNWFGIFGLLALSEALVTIPLRKIKPLRESLREINQLNNFLDTYRHSTISKYFLSQESKGVPKKALQNYLDMAYIGTISIGTPPQEFEVIFDTGSTDLWVPSIYCHSSACSDHNVFHPLRSSTFQFLGQPIDITYGTGAMKGFLGRDTVKVAGLVDENQDFGLSVLEPTPFMDKMPFDGILGLAFPTLATNGSTPFFDNLLKQGVISQGVFAFYLTGNFQTTPLSLTQDIWVLGDVFLRLYFSVYDRDNQRMGLAPAV</sequence>
<reference evidence="2" key="1">
    <citation type="submission" date="2025-08" db="UniProtKB">
        <authorList>
            <consortium name="RefSeq"/>
        </authorList>
    </citation>
    <scope>IDENTIFICATION</scope>
</reference>
<evidence type="ECO:0000313" key="1">
    <source>
        <dbReference type="Proteomes" id="UP000694863"/>
    </source>
</evidence>
<keyword evidence="1" id="KW-1185">Reference proteome</keyword>
<accession>A0AC55DMN3</accession>
<dbReference type="RefSeq" id="XP_045152982.1">
    <property type="nucleotide sequence ID" value="XM_045297047.1"/>
</dbReference>
<gene>
    <name evidence="2" type="primary">LOC123522479</name>
</gene>
<dbReference type="Proteomes" id="UP000694863">
    <property type="component" value="Unplaced"/>
</dbReference>
<evidence type="ECO:0000313" key="2">
    <source>
        <dbReference type="RefSeq" id="XP_045152982.1"/>
    </source>
</evidence>
<name>A0AC55DMN3_ECHTE</name>
<protein>
    <submittedName>
        <fullName evidence="2">Pregnancy-associated glycoprotein-like</fullName>
    </submittedName>
</protein>